<dbReference type="Gramene" id="ABP00748">
    <property type="protein sequence ID" value="ABP00748"/>
    <property type="gene ID" value="OSTLU_18874"/>
</dbReference>
<feature type="region of interest" description="Disordered" evidence="1">
    <location>
        <begin position="190"/>
        <end position="211"/>
    </location>
</feature>
<dbReference type="EMBL" id="CP000599">
    <property type="protein sequence ID" value="ABP00748.1"/>
    <property type="molecule type" value="Genomic_DNA"/>
</dbReference>
<feature type="compositionally biased region" description="Pro residues" evidence="1">
    <location>
        <begin position="661"/>
        <end position="673"/>
    </location>
</feature>
<feature type="compositionally biased region" description="Acidic residues" evidence="1">
    <location>
        <begin position="559"/>
        <end position="569"/>
    </location>
</feature>
<feature type="region of interest" description="Disordered" evidence="1">
    <location>
        <begin position="59"/>
        <end position="89"/>
    </location>
</feature>
<evidence type="ECO:0000313" key="3">
    <source>
        <dbReference type="Proteomes" id="UP000001568"/>
    </source>
</evidence>
<sequence>MLRDDDAARGAFAAMLVDGEGDAEEDARAVARRVGARGRRAAASVRAIERAIERAVGAEASMGTMGRSGSGSGGRRGAQTTATGRRGTDASDALAAAMETLRALAVDESGGAVVDAVGGGDDDDDDARRPRRANEDLVKDEDARDYARRGEDSIGLRDDVDVERWVRRGFECLHRFATIRSKRRDSRATLGDREFDTSVDAPAPPLVDASGGLDEAKQAHDLDVVRRMDDETSESVHNLVKSWLAEQRDAERAMLELAELVRDDNADLLAIQRRELLTRALGAWCEFRDVTAALELGVEEFRLAEKRTRFYLRENEMCYKHVTPPGDSKALEIVLNKHLDHARNSFAVAAPSAKEIERHAKECVLATRALNSCDGDSSRVVDKAYADRALDVKVILRDVMRDLKRSFRAITSAASGGASSTNAGATSTNYDVEGLHRRIQPVMDRYKSTALDGVVDRVVRALNLEGAHLAYGIELAKCATFVKVVSGAVKEHVKALDDARLEAALKAFEDDDDVLRGGDANSKRSAGGASSKKKRKSSSSKAKRALTKVARDVERDEITVADDAEDEPEAPTTPRSKTPEPTLEDAANSDSGGEWTAARSRRKPNTPPRPTFAKEMDAPRRPTVATMPNPPPLPPNPPPLPSGKPPARIPAPRSTAVAAAAPPPPPPPPPPPTGLSALPDFPPKPKVASQSTSESATPSSDAESAVDRESRLKEFPALKTNDSPALAAPPSSKTHEENQPSSSVPAAPPKKSTM</sequence>
<dbReference type="HOGENOM" id="CLU_369447_0_0_1"/>
<organism evidence="2 3">
    <name type="scientific">Ostreococcus lucimarinus (strain CCE9901)</name>
    <dbReference type="NCBI Taxonomy" id="436017"/>
    <lineage>
        <taxon>Eukaryota</taxon>
        <taxon>Viridiplantae</taxon>
        <taxon>Chlorophyta</taxon>
        <taxon>Mamiellophyceae</taxon>
        <taxon>Mamiellales</taxon>
        <taxon>Bathycoccaceae</taxon>
        <taxon>Ostreococcus</taxon>
    </lineage>
</organism>
<feature type="compositionally biased region" description="Basic and acidic residues" evidence="1">
    <location>
        <begin position="705"/>
        <end position="716"/>
    </location>
</feature>
<feature type="compositionally biased region" description="Basic and acidic residues" evidence="1">
    <location>
        <begin position="549"/>
        <end position="558"/>
    </location>
</feature>
<feature type="compositionally biased region" description="Basic and acidic residues" evidence="1">
    <location>
        <begin position="126"/>
        <end position="138"/>
    </location>
</feature>
<feature type="non-terminal residue" evidence="2">
    <location>
        <position position="754"/>
    </location>
</feature>
<dbReference type="OrthoDB" id="10648648at2759"/>
<gene>
    <name evidence="2" type="ORF">OSTLU_18874</name>
</gene>
<feature type="compositionally biased region" description="Pro residues" evidence="1">
    <location>
        <begin position="628"/>
        <end position="649"/>
    </location>
</feature>
<feature type="compositionally biased region" description="Low complexity" evidence="1">
    <location>
        <begin position="688"/>
        <end position="703"/>
    </location>
</feature>
<dbReference type="Proteomes" id="UP000001568">
    <property type="component" value="Chromosome 19"/>
</dbReference>
<dbReference type="KEGG" id="olu:OSTLU_18874"/>
<name>A4SAG4_OSTLU</name>
<reference evidence="2 3" key="1">
    <citation type="journal article" date="2007" name="Proc. Natl. Acad. Sci. U.S.A.">
        <title>The tiny eukaryote Ostreococcus provides genomic insights into the paradox of plankton speciation.</title>
        <authorList>
            <person name="Palenik B."/>
            <person name="Grimwood J."/>
            <person name="Aerts A."/>
            <person name="Rouze P."/>
            <person name="Salamov A."/>
            <person name="Putnam N."/>
            <person name="Dupont C."/>
            <person name="Jorgensen R."/>
            <person name="Derelle E."/>
            <person name="Rombauts S."/>
            <person name="Zhou K."/>
            <person name="Otillar R."/>
            <person name="Merchant S.S."/>
            <person name="Podell S."/>
            <person name="Gaasterland T."/>
            <person name="Napoli C."/>
            <person name="Gendler K."/>
            <person name="Manuell A."/>
            <person name="Tai V."/>
            <person name="Vallon O."/>
            <person name="Piganeau G."/>
            <person name="Jancek S."/>
            <person name="Heijde M."/>
            <person name="Jabbari K."/>
            <person name="Bowler C."/>
            <person name="Lohr M."/>
            <person name="Robbens S."/>
            <person name="Werner G."/>
            <person name="Dubchak I."/>
            <person name="Pazour G.J."/>
            <person name="Ren Q."/>
            <person name="Paulsen I."/>
            <person name="Delwiche C."/>
            <person name="Schmutz J."/>
            <person name="Rokhsar D."/>
            <person name="Van de Peer Y."/>
            <person name="Moreau H."/>
            <person name="Grigoriev I.V."/>
        </authorList>
    </citation>
    <scope>NUCLEOTIDE SEQUENCE [LARGE SCALE GENOMIC DNA]</scope>
    <source>
        <strain evidence="2 3">CCE9901</strain>
    </source>
</reference>
<keyword evidence="3" id="KW-1185">Reference proteome</keyword>
<protein>
    <submittedName>
        <fullName evidence="2">Uncharacterized protein</fullName>
    </submittedName>
</protein>
<evidence type="ECO:0000313" key="2">
    <source>
        <dbReference type="EMBL" id="ABP00748.1"/>
    </source>
</evidence>
<feature type="compositionally biased region" description="Low complexity" evidence="1">
    <location>
        <begin position="740"/>
        <end position="754"/>
    </location>
</feature>
<evidence type="ECO:0000256" key="1">
    <source>
        <dbReference type="SAM" id="MobiDB-lite"/>
    </source>
</evidence>
<feature type="compositionally biased region" description="Basic residues" evidence="1">
    <location>
        <begin position="531"/>
        <end position="546"/>
    </location>
</feature>
<dbReference type="GeneID" id="5006440"/>
<feature type="region of interest" description="Disordered" evidence="1">
    <location>
        <begin position="513"/>
        <end position="754"/>
    </location>
</feature>
<dbReference type="AlphaFoldDB" id="A4SAG4"/>
<feature type="region of interest" description="Disordered" evidence="1">
    <location>
        <begin position="113"/>
        <end position="138"/>
    </location>
</feature>
<feature type="compositionally biased region" description="Gly residues" evidence="1">
    <location>
        <begin position="66"/>
        <end position="76"/>
    </location>
</feature>
<proteinExistence type="predicted"/>
<feature type="compositionally biased region" description="Low complexity" evidence="1">
    <location>
        <begin position="650"/>
        <end position="660"/>
    </location>
</feature>
<accession>A4SAG4</accession>
<dbReference type="RefSeq" id="XP_001422431.1">
    <property type="nucleotide sequence ID" value="XM_001422394.1"/>
</dbReference>